<dbReference type="Proteomes" id="UP000269721">
    <property type="component" value="Unassembled WGS sequence"/>
</dbReference>
<keyword evidence="5" id="KW-0969">Cilium</keyword>
<evidence type="ECO:0000313" key="12">
    <source>
        <dbReference type="Proteomes" id="UP000269721"/>
    </source>
</evidence>
<evidence type="ECO:0000259" key="8">
    <source>
        <dbReference type="Pfam" id="PF23381"/>
    </source>
</evidence>
<dbReference type="Pfam" id="PF25295">
    <property type="entry name" value="TPR_IFT122"/>
    <property type="match status" value="1"/>
</dbReference>
<keyword evidence="6" id="KW-0966">Cell projection</keyword>
<dbReference type="PANTHER" id="PTHR12764">
    <property type="entry name" value="WD REPEAT DOMAIN-RELATED"/>
    <property type="match status" value="1"/>
</dbReference>
<dbReference type="AlphaFoldDB" id="A0A4P9WLW6"/>
<dbReference type="InterPro" id="IPR056838">
    <property type="entry name" value="Zn_ribbon_IFT122"/>
</dbReference>
<keyword evidence="12" id="KW-1185">Reference proteome</keyword>
<feature type="domain" description="Intraflagellar transport protein 122 homolog TPR" evidence="10">
    <location>
        <begin position="559"/>
        <end position="945"/>
    </location>
</feature>
<dbReference type="SUPFAM" id="SSF50978">
    <property type="entry name" value="WD40 repeat-like"/>
    <property type="match status" value="2"/>
</dbReference>
<dbReference type="GO" id="GO:1905515">
    <property type="term" value="P:non-motile cilium assembly"/>
    <property type="evidence" value="ECO:0007669"/>
    <property type="project" value="TreeGrafter"/>
</dbReference>
<dbReference type="SMART" id="SM00320">
    <property type="entry name" value="WD40"/>
    <property type="match status" value="6"/>
</dbReference>
<dbReference type="OrthoDB" id="413460at2759"/>
<evidence type="ECO:0000256" key="3">
    <source>
        <dbReference type="ARBA" id="ARBA00022574"/>
    </source>
</evidence>
<dbReference type="InterPro" id="IPR011990">
    <property type="entry name" value="TPR-like_helical_dom_sf"/>
</dbReference>
<evidence type="ECO:0000256" key="2">
    <source>
        <dbReference type="ARBA" id="ARBA00019442"/>
    </source>
</evidence>
<proteinExistence type="predicted"/>
<reference evidence="12" key="1">
    <citation type="journal article" date="2018" name="Nat. Microbiol.">
        <title>Leveraging single-cell genomics to expand the fungal tree of life.</title>
        <authorList>
            <person name="Ahrendt S.R."/>
            <person name="Quandt C.A."/>
            <person name="Ciobanu D."/>
            <person name="Clum A."/>
            <person name="Salamov A."/>
            <person name="Andreopoulos B."/>
            <person name="Cheng J.F."/>
            <person name="Woyke T."/>
            <person name="Pelin A."/>
            <person name="Henrissat B."/>
            <person name="Reynolds N.K."/>
            <person name="Benny G.L."/>
            <person name="Smith M.E."/>
            <person name="James T.Y."/>
            <person name="Grigoriev I.V."/>
        </authorList>
    </citation>
    <scope>NUCLEOTIDE SEQUENCE [LARGE SCALE GENOMIC DNA]</scope>
</reference>
<organism evidence="11 12">
    <name type="scientific">Blyttiomyces helicus</name>
    <dbReference type="NCBI Taxonomy" id="388810"/>
    <lineage>
        <taxon>Eukaryota</taxon>
        <taxon>Fungi</taxon>
        <taxon>Fungi incertae sedis</taxon>
        <taxon>Chytridiomycota</taxon>
        <taxon>Chytridiomycota incertae sedis</taxon>
        <taxon>Chytridiomycetes</taxon>
        <taxon>Chytridiomycetes incertae sedis</taxon>
        <taxon>Blyttiomyces</taxon>
    </lineage>
</organism>
<dbReference type="SUPFAM" id="SSF48452">
    <property type="entry name" value="TPR-like"/>
    <property type="match status" value="1"/>
</dbReference>
<dbReference type="EMBL" id="KZ994554">
    <property type="protein sequence ID" value="RKO92638.1"/>
    <property type="molecule type" value="Genomic_DNA"/>
</dbReference>
<evidence type="ECO:0000256" key="5">
    <source>
        <dbReference type="ARBA" id="ARBA00023069"/>
    </source>
</evidence>
<dbReference type="InterPro" id="IPR056152">
    <property type="entry name" value="Beta-prop_IFT122_2nd"/>
</dbReference>
<dbReference type="GO" id="GO:0097730">
    <property type="term" value="C:non-motile cilium"/>
    <property type="evidence" value="ECO:0007669"/>
    <property type="project" value="TreeGrafter"/>
</dbReference>
<protein>
    <recommendedName>
        <fullName evidence="2">Intraflagellar transport protein 122 homolog</fullName>
    </recommendedName>
</protein>
<dbReference type="GO" id="GO:0061512">
    <property type="term" value="P:protein localization to cilium"/>
    <property type="evidence" value="ECO:0007669"/>
    <property type="project" value="TreeGrafter"/>
</dbReference>
<evidence type="ECO:0000259" key="9">
    <source>
        <dbReference type="Pfam" id="PF25144"/>
    </source>
</evidence>
<dbReference type="Pfam" id="PF23377">
    <property type="entry name" value="Beta-prop_IFT122_2nd"/>
    <property type="match status" value="1"/>
</dbReference>
<dbReference type="Pfam" id="PF23381">
    <property type="entry name" value="Beta-prop_IFT122_1st"/>
    <property type="match status" value="2"/>
</dbReference>
<dbReference type="InterPro" id="IPR015943">
    <property type="entry name" value="WD40/YVTN_repeat-like_dom_sf"/>
</dbReference>
<dbReference type="FunFam" id="1.25.40.470:FF:000005">
    <property type="entry name" value="Intraflagellar transport protein 122 homolog"/>
    <property type="match status" value="1"/>
</dbReference>
<dbReference type="PANTHER" id="PTHR12764:SF4">
    <property type="entry name" value="INTRAFLAGELLAR TRANSPORT PROTEIN 122 HOMOLOG"/>
    <property type="match status" value="1"/>
</dbReference>
<feature type="domain" description="IFT122 zinc ribbon" evidence="9">
    <location>
        <begin position="1000"/>
        <end position="1042"/>
    </location>
</feature>
<evidence type="ECO:0000259" key="7">
    <source>
        <dbReference type="Pfam" id="PF23377"/>
    </source>
</evidence>
<feature type="domain" description="IFT122 second beta-propeller" evidence="7">
    <location>
        <begin position="298"/>
        <end position="552"/>
    </location>
</feature>
<evidence type="ECO:0000313" key="11">
    <source>
        <dbReference type="EMBL" id="RKO92638.1"/>
    </source>
</evidence>
<feature type="domain" description="IFT122 first beta-propeller" evidence="8">
    <location>
        <begin position="2"/>
        <end position="189"/>
    </location>
</feature>
<dbReference type="InterPro" id="IPR056153">
    <property type="entry name" value="Beta-prop_IFT122_1st"/>
</dbReference>
<sequence length="1158" mass="132702">MRTFLTWTDKVQDREGAKQPIYDIAFIGDGSQLVATAGAEILVYDVNEGDLIQSLKAHKDTVLCLTALRTGFASGGADKTVIIWSPKLEGILKYTHSDPIQALASNFTTGQVISCTSSDFGMWSAEQKNVTKHKVTSRILAVSWTPDSQYFALGLFNGNISIRNKFGEERLRIERGPCPVWSLAWNPAPDREFDVLAVADWNQKLSFFQLSGRQIGKDRNLGFDPCSVSYFTNGEYVVVGGSDRKVTLWTAEGIKLGLVCERDHWVWCCKVRPRQNYIAVGCHDGTIALYQIVFNTVHGLYHDRYAYRENMTDVVIQHLITDQRARIKCRDYVKKIAVYKDRLAVQLPDRVIIYELFHDDATDMHYRIKEKLQKKLDCNLLVVTSQHIILCLEKKLQMFNFSGEKEREWNLEALIRYIKVIGGPRSHEGLLVGLKNGQILQIFIDNPFPIPLIKQQTSVRCLDLSFSRKKLAVVDEHNTCLVYNLVTKELLFQEPNANSVAWNTELEDMLCYSGNGVLNIKASNFPAHQQKMQGFVVGFKGSRIFCLHVYAMTTVDVPQSASLDRYLEKKDFKAAYEVACLGVTEGDWRRLAMESLEGLYLDVAKKAFVRIRELRYIDLIRSIERQLAESGGETDGFMADIYAYAGRYHEAARLYKRSGKQQKAIEMYSELNMWEYATQIAEETNSNTEDILKRKAQMQQDRNDLLAAANTYMEVGDFMQAINILGPNGWLEKLIEVARKLDKSKTKALSRCVYFFRKSNHHTYAAETLVKMGDIAHLLKLHIELQHWDEAFRLAETHPEFNEQIYLPYANWLATNDRFVEAQENYRKAGRLDEAFRVLENLTQNSITERRYDEAAYYFMTLSQEHLRNLPADLPHESLLPTQLKVLAEYQRTKKLADVYYAYHFLQIYMDEPFTSHFPRSLFNIARVVVHYLNHNKQPPGISKVYAYYALAKLSSSLGAFKLARHAYEKLLSMRILPEWQEAVELATLMIRSKTFADREDLQTVCPQCDTANPALNAKGDCCISCLEPFVRSFHSFEVIPLMRFELESDISEEEALRLINMDPPRIDGRQEISGGKKSTDTDDFNRQMKGLKGEGVSEFTPIKVTRKELIAMDRHRVFIRQGGKKCLPKEYFRLVVPDLNSNVSNVSVVRTNALAGR</sequence>
<dbReference type="InterPro" id="IPR057411">
    <property type="entry name" value="TPR_IFT122"/>
</dbReference>
<accession>A0A4P9WLW6</accession>
<dbReference type="FunFam" id="2.130.10.10:FF:002087">
    <property type="entry name" value="Intraflagellar transport protein 122"/>
    <property type="match status" value="1"/>
</dbReference>
<evidence type="ECO:0000256" key="1">
    <source>
        <dbReference type="ARBA" id="ARBA00004138"/>
    </source>
</evidence>
<comment type="subcellular location">
    <subcellularLocation>
        <location evidence="1">Cell projection</location>
        <location evidence="1">Cilium</location>
    </subcellularLocation>
</comment>
<evidence type="ECO:0000259" key="10">
    <source>
        <dbReference type="Pfam" id="PF25295"/>
    </source>
</evidence>
<keyword evidence="3" id="KW-0853">WD repeat</keyword>
<dbReference type="GO" id="GO:0030991">
    <property type="term" value="C:intraciliary transport particle A"/>
    <property type="evidence" value="ECO:0007669"/>
    <property type="project" value="TreeGrafter"/>
</dbReference>
<dbReference type="InterPro" id="IPR039857">
    <property type="entry name" value="Ift122/121"/>
</dbReference>
<dbReference type="InterPro" id="IPR001680">
    <property type="entry name" value="WD40_rpt"/>
</dbReference>
<evidence type="ECO:0000256" key="6">
    <source>
        <dbReference type="ARBA" id="ARBA00023273"/>
    </source>
</evidence>
<dbReference type="InterPro" id="IPR036322">
    <property type="entry name" value="WD40_repeat_dom_sf"/>
</dbReference>
<dbReference type="GO" id="GO:0035721">
    <property type="term" value="P:intraciliary retrograde transport"/>
    <property type="evidence" value="ECO:0007669"/>
    <property type="project" value="TreeGrafter"/>
</dbReference>
<feature type="domain" description="IFT122 first beta-propeller" evidence="8">
    <location>
        <begin position="193"/>
        <end position="293"/>
    </location>
</feature>
<evidence type="ECO:0000256" key="4">
    <source>
        <dbReference type="ARBA" id="ARBA00022737"/>
    </source>
</evidence>
<keyword evidence="4" id="KW-0677">Repeat</keyword>
<dbReference type="Pfam" id="PF25144">
    <property type="entry name" value="Zn_ribbon_IFT122"/>
    <property type="match status" value="1"/>
</dbReference>
<gene>
    <name evidence="11" type="ORF">BDK51DRAFT_42615</name>
</gene>
<dbReference type="Gene3D" id="2.130.10.10">
    <property type="entry name" value="YVTN repeat-like/Quinoprotein amine dehydrogenase"/>
    <property type="match status" value="3"/>
</dbReference>
<dbReference type="Gene3D" id="1.25.40.470">
    <property type="match status" value="1"/>
</dbReference>
<name>A0A4P9WLW6_9FUNG</name>